<feature type="transmembrane region" description="Helical" evidence="1">
    <location>
        <begin position="134"/>
        <end position="153"/>
    </location>
</feature>
<feature type="transmembrane region" description="Helical" evidence="1">
    <location>
        <begin position="77"/>
        <end position="99"/>
    </location>
</feature>
<dbReference type="GO" id="GO:0005886">
    <property type="term" value="C:plasma membrane"/>
    <property type="evidence" value="ECO:0007669"/>
    <property type="project" value="TreeGrafter"/>
</dbReference>
<feature type="transmembrane region" description="Helical" evidence="1">
    <location>
        <begin position="43"/>
        <end position="65"/>
    </location>
</feature>
<feature type="transmembrane region" description="Helical" evidence="1">
    <location>
        <begin position="105"/>
        <end position="122"/>
    </location>
</feature>
<dbReference type="PANTHER" id="PTHR34989:SF1">
    <property type="entry name" value="PROTEIN HDED"/>
    <property type="match status" value="1"/>
</dbReference>
<evidence type="ECO:0000313" key="2">
    <source>
        <dbReference type="EMBL" id="MBO8452397.1"/>
    </source>
</evidence>
<sequence>METFFERIVTKAGRIVRHWWMLLVTGLLLVAGGIVVFCNPVESYLTLSVMFGVLMLITGIVELAVAGTSRNYFAMRGYSIIGGICDLLLGIMLCCYPGMTLVLLPVMLGVYMLYHSFMMIGFGSDLQSFRVPGAGWSIAMGVLLLLLSIFVLINPFSVGIGAVIILTGVSMLLLGAAFIAGAFRLKDIHRYFKTLGPDEQ</sequence>
<reference evidence="2" key="1">
    <citation type="submission" date="2020-10" db="EMBL/GenBank/DDBJ databases">
        <authorList>
            <person name="Gilroy R."/>
        </authorList>
    </citation>
    <scope>NUCLEOTIDE SEQUENCE</scope>
    <source>
        <strain evidence="2">B1-20833</strain>
    </source>
</reference>
<dbReference type="PANTHER" id="PTHR34989">
    <property type="entry name" value="PROTEIN HDED"/>
    <property type="match status" value="1"/>
</dbReference>
<dbReference type="Pfam" id="PF03729">
    <property type="entry name" value="DUF308"/>
    <property type="match status" value="2"/>
</dbReference>
<keyword evidence="1" id="KW-0812">Transmembrane</keyword>
<accession>A0A9D9EQW1</accession>
<keyword evidence="1" id="KW-0472">Membrane</keyword>
<dbReference type="Proteomes" id="UP000823661">
    <property type="component" value="Unassembled WGS sequence"/>
</dbReference>
<dbReference type="EMBL" id="JADIMI010000058">
    <property type="protein sequence ID" value="MBO8452397.1"/>
    <property type="molecule type" value="Genomic_DNA"/>
</dbReference>
<dbReference type="InterPro" id="IPR052712">
    <property type="entry name" value="Acid_resist_chaperone_HdeD"/>
</dbReference>
<name>A0A9D9EQW1_9BACT</name>
<feature type="transmembrane region" description="Helical" evidence="1">
    <location>
        <begin position="20"/>
        <end position="37"/>
    </location>
</feature>
<protein>
    <submittedName>
        <fullName evidence="2">DUF308 domain-containing protein</fullName>
    </submittedName>
</protein>
<gene>
    <name evidence="2" type="ORF">IAC06_05890</name>
</gene>
<dbReference type="InterPro" id="IPR005325">
    <property type="entry name" value="DUF308_memb"/>
</dbReference>
<evidence type="ECO:0000313" key="3">
    <source>
        <dbReference type="Proteomes" id="UP000823661"/>
    </source>
</evidence>
<dbReference type="AlphaFoldDB" id="A0A9D9EQW1"/>
<keyword evidence="1" id="KW-1133">Transmembrane helix</keyword>
<evidence type="ECO:0000256" key="1">
    <source>
        <dbReference type="SAM" id="Phobius"/>
    </source>
</evidence>
<proteinExistence type="predicted"/>
<comment type="caution">
    <text evidence="2">The sequence shown here is derived from an EMBL/GenBank/DDBJ whole genome shotgun (WGS) entry which is preliminary data.</text>
</comment>
<organism evidence="2 3">
    <name type="scientific">Candidatus Cryptobacteroides intestinavium</name>
    <dbReference type="NCBI Taxonomy" id="2840766"/>
    <lineage>
        <taxon>Bacteria</taxon>
        <taxon>Pseudomonadati</taxon>
        <taxon>Bacteroidota</taxon>
        <taxon>Bacteroidia</taxon>
        <taxon>Bacteroidales</taxon>
        <taxon>Candidatus Cryptobacteroides</taxon>
    </lineage>
</organism>
<reference evidence="2" key="2">
    <citation type="journal article" date="2021" name="PeerJ">
        <title>Extensive microbial diversity within the chicken gut microbiome revealed by metagenomics and culture.</title>
        <authorList>
            <person name="Gilroy R."/>
            <person name="Ravi A."/>
            <person name="Getino M."/>
            <person name="Pursley I."/>
            <person name="Horton D.L."/>
            <person name="Alikhan N.F."/>
            <person name="Baker D."/>
            <person name="Gharbi K."/>
            <person name="Hall N."/>
            <person name="Watson M."/>
            <person name="Adriaenssens E.M."/>
            <person name="Foster-Nyarko E."/>
            <person name="Jarju S."/>
            <person name="Secka A."/>
            <person name="Antonio M."/>
            <person name="Oren A."/>
            <person name="Chaudhuri R.R."/>
            <person name="La Ragione R."/>
            <person name="Hildebrand F."/>
            <person name="Pallen M.J."/>
        </authorList>
    </citation>
    <scope>NUCLEOTIDE SEQUENCE</scope>
    <source>
        <strain evidence="2">B1-20833</strain>
    </source>
</reference>
<feature type="transmembrane region" description="Helical" evidence="1">
    <location>
        <begin position="159"/>
        <end position="183"/>
    </location>
</feature>